<reference evidence="1" key="1">
    <citation type="submission" date="2023-06" db="EMBL/GenBank/DDBJ databases">
        <title>Conoideocrella luteorostrata (Hypocreales: Clavicipitaceae), a potential biocontrol fungus for elongate hemlock scale in United States Christmas tree production areas.</title>
        <authorList>
            <person name="Barrett H."/>
            <person name="Lovett B."/>
            <person name="Macias A.M."/>
            <person name="Stajich J.E."/>
            <person name="Kasson M.T."/>
        </authorList>
    </citation>
    <scope>NUCLEOTIDE SEQUENCE</scope>
    <source>
        <strain evidence="1">ARSEF 14590</strain>
    </source>
</reference>
<name>A0AAJ0CF72_9HYPO</name>
<dbReference type="EMBL" id="JASWJB010000298">
    <property type="protein sequence ID" value="KAK2591950.1"/>
    <property type="molecule type" value="Genomic_DNA"/>
</dbReference>
<organism evidence="1 2">
    <name type="scientific">Conoideocrella luteorostrata</name>
    <dbReference type="NCBI Taxonomy" id="1105319"/>
    <lineage>
        <taxon>Eukaryota</taxon>
        <taxon>Fungi</taxon>
        <taxon>Dikarya</taxon>
        <taxon>Ascomycota</taxon>
        <taxon>Pezizomycotina</taxon>
        <taxon>Sordariomycetes</taxon>
        <taxon>Hypocreomycetidae</taxon>
        <taxon>Hypocreales</taxon>
        <taxon>Clavicipitaceae</taxon>
        <taxon>Conoideocrella</taxon>
    </lineage>
</organism>
<sequence>MSSIFEICPDTKPDLVGLASVSLIETQLNIKFSECQPMTKINCASDLSFSLASVSSYYPPSNLPITGTATLSNKPGSVTAPPSGSVFTYTNGGDNYVYTITAASAGKGSDSGSQSAGSAGSAAATAASKKSAAVYPTVQRGLGIAAIVVSIATRAIKW</sequence>
<accession>A0AAJ0CF72</accession>
<comment type="caution">
    <text evidence="1">The sequence shown here is derived from an EMBL/GenBank/DDBJ whole genome shotgun (WGS) entry which is preliminary data.</text>
</comment>
<dbReference type="Proteomes" id="UP001251528">
    <property type="component" value="Unassembled WGS sequence"/>
</dbReference>
<gene>
    <name evidence="1" type="ORF">QQS21_010354</name>
</gene>
<protein>
    <submittedName>
        <fullName evidence="1">Uncharacterized protein</fullName>
    </submittedName>
</protein>
<dbReference type="AlphaFoldDB" id="A0AAJ0CF72"/>
<proteinExistence type="predicted"/>
<evidence type="ECO:0000313" key="2">
    <source>
        <dbReference type="Proteomes" id="UP001251528"/>
    </source>
</evidence>
<evidence type="ECO:0000313" key="1">
    <source>
        <dbReference type="EMBL" id="KAK2591950.1"/>
    </source>
</evidence>
<keyword evidence="2" id="KW-1185">Reference proteome</keyword>